<sequence>MDILINVVLPLSLAIIMLSLGIGLTFGDFARVLTRLRAFGVGAVAQIIALPVVAYLVVIAFKLPGELAVGFMLLSFCPGGVTSNMITKLAKGDVALSVSLTAVISLLGLLTVPFLAAWSVVHFMGENAPQIDIATLAIAVFLITTLPVLIGVTVRHFATGFAQRIEPALSVLATVLFVVIVLAAIAGNWALLIDNLSTLGPALIVMNIGLMLLGLGLARASGLTWHEMKTVSIETGVQNATLGIALAAIISGQSEGFSTMALPSAVYGILMYFVAAPFVAWYRKR</sequence>
<evidence type="ECO:0000313" key="6">
    <source>
        <dbReference type="EMBL" id="SPH22120.1"/>
    </source>
</evidence>
<evidence type="ECO:0000256" key="4">
    <source>
        <dbReference type="ARBA" id="ARBA00023136"/>
    </source>
</evidence>
<name>A0A2R8BGA8_9RHOB</name>
<feature type="transmembrane region" description="Helical" evidence="5">
    <location>
        <begin position="133"/>
        <end position="157"/>
    </location>
</feature>
<dbReference type="Gene3D" id="1.20.1530.20">
    <property type="match status" value="1"/>
</dbReference>
<evidence type="ECO:0000256" key="2">
    <source>
        <dbReference type="ARBA" id="ARBA00022692"/>
    </source>
</evidence>
<keyword evidence="4 5" id="KW-0472">Membrane</keyword>
<evidence type="ECO:0000313" key="7">
    <source>
        <dbReference type="Proteomes" id="UP000244880"/>
    </source>
</evidence>
<feature type="transmembrane region" description="Helical" evidence="5">
    <location>
        <begin position="6"/>
        <end position="26"/>
    </location>
</feature>
<feature type="transmembrane region" description="Helical" evidence="5">
    <location>
        <begin position="38"/>
        <end position="61"/>
    </location>
</feature>
<dbReference type="Pfam" id="PF01758">
    <property type="entry name" value="SBF"/>
    <property type="match status" value="1"/>
</dbReference>
<feature type="transmembrane region" description="Helical" evidence="5">
    <location>
        <begin position="67"/>
        <end position="86"/>
    </location>
</feature>
<accession>A0A2R8BGA8</accession>
<comment type="subcellular location">
    <subcellularLocation>
        <location evidence="1">Membrane</location>
        <topology evidence="1">Multi-pass membrane protein</topology>
    </subcellularLocation>
</comment>
<dbReference type="RefSeq" id="WP_108829111.1">
    <property type="nucleotide sequence ID" value="NZ_OMOR01000001.1"/>
</dbReference>
<keyword evidence="7" id="KW-1185">Reference proteome</keyword>
<dbReference type="InterPro" id="IPR002657">
    <property type="entry name" value="BilAc:Na_symport/Acr3"/>
</dbReference>
<dbReference type="GO" id="GO:0016020">
    <property type="term" value="C:membrane"/>
    <property type="evidence" value="ECO:0007669"/>
    <property type="project" value="UniProtKB-SubCell"/>
</dbReference>
<dbReference type="InterPro" id="IPR004710">
    <property type="entry name" value="Bilac:Na_transpt"/>
</dbReference>
<dbReference type="Proteomes" id="UP000244880">
    <property type="component" value="Unassembled WGS sequence"/>
</dbReference>
<feature type="transmembrane region" description="Helical" evidence="5">
    <location>
        <begin position="230"/>
        <end position="252"/>
    </location>
</feature>
<reference evidence="6 7" key="1">
    <citation type="submission" date="2018-03" db="EMBL/GenBank/DDBJ databases">
        <authorList>
            <person name="Keele B.F."/>
        </authorList>
    </citation>
    <scope>NUCLEOTIDE SEQUENCE [LARGE SCALE GENOMIC DNA]</scope>
    <source>
        <strain evidence="6 7">CECT 8599</strain>
    </source>
</reference>
<feature type="transmembrane region" description="Helical" evidence="5">
    <location>
        <begin position="98"/>
        <end position="121"/>
    </location>
</feature>
<proteinExistence type="predicted"/>
<evidence type="ECO:0000256" key="1">
    <source>
        <dbReference type="ARBA" id="ARBA00004141"/>
    </source>
</evidence>
<feature type="transmembrane region" description="Helical" evidence="5">
    <location>
        <begin position="169"/>
        <end position="192"/>
    </location>
</feature>
<dbReference type="OrthoDB" id="9806785at2"/>
<evidence type="ECO:0000256" key="5">
    <source>
        <dbReference type="SAM" id="Phobius"/>
    </source>
</evidence>
<evidence type="ECO:0000256" key="3">
    <source>
        <dbReference type="ARBA" id="ARBA00022989"/>
    </source>
</evidence>
<dbReference type="PANTHER" id="PTHR10361:SF24">
    <property type="entry name" value="P3 PROTEIN"/>
    <property type="match status" value="1"/>
</dbReference>
<dbReference type="EMBL" id="OMOR01000001">
    <property type="protein sequence ID" value="SPH22120.1"/>
    <property type="molecule type" value="Genomic_DNA"/>
</dbReference>
<gene>
    <name evidence="6" type="primary">panS</name>
    <name evidence="6" type="ORF">ASD8599_02865</name>
</gene>
<feature type="transmembrane region" description="Helical" evidence="5">
    <location>
        <begin position="198"/>
        <end position="218"/>
    </location>
</feature>
<dbReference type="PANTHER" id="PTHR10361">
    <property type="entry name" value="SODIUM-BILE ACID COTRANSPORTER"/>
    <property type="match status" value="1"/>
</dbReference>
<dbReference type="InterPro" id="IPR038770">
    <property type="entry name" value="Na+/solute_symporter_sf"/>
</dbReference>
<feature type="transmembrane region" description="Helical" evidence="5">
    <location>
        <begin position="264"/>
        <end position="282"/>
    </location>
</feature>
<keyword evidence="2 5" id="KW-0812">Transmembrane</keyword>
<organism evidence="6 7">
    <name type="scientific">Ascidiaceihabitans donghaensis</name>
    <dbReference type="NCBI Taxonomy" id="1510460"/>
    <lineage>
        <taxon>Bacteria</taxon>
        <taxon>Pseudomonadati</taxon>
        <taxon>Pseudomonadota</taxon>
        <taxon>Alphaproteobacteria</taxon>
        <taxon>Rhodobacterales</taxon>
        <taxon>Paracoccaceae</taxon>
        <taxon>Ascidiaceihabitans</taxon>
    </lineage>
</organism>
<protein>
    <submittedName>
        <fullName evidence="6">Pantothenates transporter PanS</fullName>
    </submittedName>
</protein>
<keyword evidence="3 5" id="KW-1133">Transmembrane helix</keyword>
<dbReference type="AlphaFoldDB" id="A0A2R8BGA8"/>